<evidence type="ECO:0000313" key="2">
    <source>
        <dbReference type="EMBL" id="PIU75337.1"/>
    </source>
</evidence>
<dbReference type="GO" id="GO:0016810">
    <property type="term" value="F:hydrolase activity, acting on carbon-nitrogen (but not peptide) bonds"/>
    <property type="evidence" value="ECO:0007669"/>
    <property type="project" value="InterPro"/>
</dbReference>
<dbReference type="InterPro" id="IPR011330">
    <property type="entry name" value="Glyco_hydro/deAcase_b/a-brl"/>
</dbReference>
<dbReference type="PANTHER" id="PTHR47561">
    <property type="entry name" value="POLYSACCHARIDE DEACETYLASE FAMILY PROTEIN (AFU_ORTHOLOGUE AFUA_6G05030)"/>
    <property type="match status" value="1"/>
</dbReference>
<comment type="caution">
    <text evidence="2">The sequence shown here is derived from an EMBL/GenBank/DDBJ whole genome shotgun (WGS) entry which is preliminary data.</text>
</comment>
<sequence length="316" mass="36902">MLKGAISIDVDTLSTHLHGFGLNQKDYDFADFRLGIENFLRFLDELKLKATFFIVGKDLLNQQNVETLLKARNAGHEIANHSMHHIQGFRFLNREQKITEIKNTQEIIEKNTLNKVVGFRAPGWNIDNQTLEILSSMNYLYDSSIFPSSFNPLLKLMHFKATSQQPRTARTTLGQIKYCFNRTAPYQLANDQSRGHYLVELPITVTPVFRLPFFATFLLKTGLIPFKASLQMIKAWQRPIIYEFHLFDFVDFAKPELKHQIPSKFAKGIYLPQSIYTPFKQKWQLFYQAVSLMKQNYQFETLETLAKRFIHHDTQI</sequence>
<dbReference type="PANTHER" id="PTHR47561:SF1">
    <property type="entry name" value="POLYSACCHARIDE DEACETYLASE FAMILY PROTEIN (AFU_ORTHOLOGUE AFUA_6G05030)"/>
    <property type="match status" value="1"/>
</dbReference>
<evidence type="ECO:0000259" key="1">
    <source>
        <dbReference type="PROSITE" id="PS51677"/>
    </source>
</evidence>
<proteinExistence type="predicted"/>
<dbReference type="Gene3D" id="3.20.20.370">
    <property type="entry name" value="Glycoside hydrolase/deacetylase"/>
    <property type="match status" value="1"/>
</dbReference>
<dbReference type="SUPFAM" id="SSF88713">
    <property type="entry name" value="Glycoside hydrolase/deacetylase"/>
    <property type="match status" value="1"/>
</dbReference>
<gene>
    <name evidence="2" type="ORF">COS76_01285</name>
</gene>
<organism evidence="2 3">
    <name type="scientific">Candidatus Portnoybacteria bacterium CG06_land_8_20_14_3_00_39_12</name>
    <dbReference type="NCBI Taxonomy" id="1974809"/>
    <lineage>
        <taxon>Bacteria</taxon>
        <taxon>Candidatus Portnoyibacteriota</taxon>
    </lineage>
</organism>
<dbReference type="EMBL" id="PEVY01000027">
    <property type="protein sequence ID" value="PIU75337.1"/>
    <property type="molecule type" value="Genomic_DNA"/>
</dbReference>
<dbReference type="GO" id="GO:0005975">
    <property type="term" value="P:carbohydrate metabolic process"/>
    <property type="evidence" value="ECO:0007669"/>
    <property type="project" value="InterPro"/>
</dbReference>
<protein>
    <recommendedName>
        <fullName evidence="1">NodB homology domain-containing protein</fullName>
    </recommendedName>
</protein>
<reference evidence="3" key="1">
    <citation type="submission" date="2017-09" db="EMBL/GenBank/DDBJ databases">
        <title>Depth-based differentiation of microbial function through sediment-hosted aquifers and enrichment of novel symbionts in the deep terrestrial subsurface.</title>
        <authorList>
            <person name="Probst A.J."/>
            <person name="Ladd B."/>
            <person name="Jarett J.K."/>
            <person name="Geller-Mcgrath D.E."/>
            <person name="Sieber C.M.K."/>
            <person name="Emerson J.B."/>
            <person name="Anantharaman K."/>
            <person name="Thomas B.C."/>
            <person name="Malmstrom R."/>
            <person name="Stieglmeier M."/>
            <person name="Klingl A."/>
            <person name="Woyke T."/>
            <person name="Ryan C.M."/>
            <person name="Banfield J.F."/>
        </authorList>
    </citation>
    <scope>NUCLEOTIDE SEQUENCE [LARGE SCALE GENOMIC DNA]</scope>
</reference>
<dbReference type="Proteomes" id="UP000228775">
    <property type="component" value="Unassembled WGS sequence"/>
</dbReference>
<feature type="domain" description="NodB homology" evidence="1">
    <location>
        <begin position="21"/>
        <end position="151"/>
    </location>
</feature>
<evidence type="ECO:0000313" key="3">
    <source>
        <dbReference type="Proteomes" id="UP000228775"/>
    </source>
</evidence>
<dbReference type="AlphaFoldDB" id="A0A2M7AXI4"/>
<dbReference type="InterPro" id="IPR002509">
    <property type="entry name" value="NODB_dom"/>
</dbReference>
<accession>A0A2M7AXI4</accession>
<name>A0A2M7AXI4_9BACT</name>
<dbReference type="PROSITE" id="PS51677">
    <property type="entry name" value="NODB"/>
    <property type="match status" value="1"/>
</dbReference>
<dbReference type="Pfam" id="PF01522">
    <property type="entry name" value="Polysacc_deac_1"/>
    <property type="match status" value="1"/>
</dbReference>